<feature type="transmembrane region" description="Helical" evidence="6">
    <location>
        <begin position="291"/>
        <end position="311"/>
    </location>
</feature>
<keyword evidence="4 6" id="KW-1133">Transmembrane helix</keyword>
<evidence type="ECO:0000313" key="8">
    <source>
        <dbReference type="EMBL" id="KRG74327.1"/>
    </source>
</evidence>
<feature type="transmembrane region" description="Helical" evidence="6">
    <location>
        <begin position="264"/>
        <end position="285"/>
    </location>
</feature>
<protein>
    <submittedName>
        <fullName evidence="8">Multidrug DMT transporter permease</fullName>
    </submittedName>
</protein>
<evidence type="ECO:0000256" key="5">
    <source>
        <dbReference type="ARBA" id="ARBA00023136"/>
    </source>
</evidence>
<evidence type="ECO:0000256" key="6">
    <source>
        <dbReference type="SAM" id="Phobius"/>
    </source>
</evidence>
<feature type="transmembrane region" description="Helical" evidence="6">
    <location>
        <begin position="71"/>
        <end position="89"/>
    </location>
</feature>
<sequence length="322" mass="33903">MDRNNSTAWGLFNGVLAGALWGMVFLAPALTTAFSPLQLAVGRYLLYGAVALVLLLPLWPALREQVDRRAWIALAGLSLLGNLVYFVFLAMAVHWAGGAAAALIVGMVPVLVAVFDARRPGVLPLRWLAPALGLCVAGTVLVAWAALANPAGHGGAAGNAVVPVGQRLLGLACALAALLSWTAYSIANVVWMRRYPVISGHGWSLLTGVATGGIALLLLPLALWLGPQGQAPAQWLHFAGICALLAIGASVLGNACWNRATRSLPLSLGGQLIVFETLFALLYGFVWQQRWPGLLEGLAVLLLVGGVVLAARAHTRWEQRRG</sequence>
<feature type="transmembrane region" description="Helical" evidence="6">
    <location>
        <begin position="127"/>
        <end position="148"/>
    </location>
</feature>
<dbReference type="AlphaFoldDB" id="A0A0R0D835"/>
<organism evidence="8 9">
    <name type="scientific">Stenotrophomonas ginsengisoli</name>
    <dbReference type="NCBI Taxonomy" id="336566"/>
    <lineage>
        <taxon>Bacteria</taxon>
        <taxon>Pseudomonadati</taxon>
        <taxon>Pseudomonadota</taxon>
        <taxon>Gammaproteobacteria</taxon>
        <taxon>Lysobacterales</taxon>
        <taxon>Lysobacteraceae</taxon>
        <taxon>Stenotrophomonas</taxon>
    </lineage>
</organism>
<proteinExistence type="inferred from homology"/>
<keyword evidence="3 6" id="KW-0812">Transmembrane</keyword>
<gene>
    <name evidence="8" type="ORF">ABB30_14305</name>
</gene>
<evidence type="ECO:0000256" key="3">
    <source>
        <dbReference type="ARBA" id="ARBA00022692"/>
    </source>
</evidence>
<dbReference type="PANTHER" id="PTHR32322">
    <property type="entry name" value="INNER MEMBRANE TRANSPORTER"/>
    <property type="match status" value="1"/>
</dbReference>
<dbReference type="SUPFAM" id="SSF103481">
    <property type="entry name" value="Multidrug resistance efflux transporter EmrE"/>
    <property type="match status" value="2"/>
</dbReference>
<keyword evidence="9" id="KW-1185">Reference proteome</keyword>
<feature type="domain" description="EamA" evidence="7">
    <location>
        <begin position="169"/>
        <end position="310"/>
    </location>
</feature>
<comment type="caution">
    <text evidence="8">The sequence shown here is derived from an EMBL/GenBank/DDBJ whole genome shotgun (WGS) entry which is preliminary data.</text>
</comment>
<feature type="transmembrane region" description="Helical" evidence="6">
    <location>
        <begin position="235"/>
        <end position="257"/>
    </location>
</feature>
<keyword evidence="5 6" id="KW-0472">Membrane</keyword>
<dbReference type="PANTHER" id="PTHR32322:SF2">
    <property type="entry name" value="EAMA DOMAIN-CONTAINING PROTEIN"/>
    <property type="match status" value="1"/>
</dbReference>
<comment type="similarity">
    <text evidence="2">Belongs to the EamA transporter family.</text>
</comment>
<evidence type="ECO:0000256" key="4">
    <source>
        <dbReference type="ARBA" id="ARBA00022989"/>
    </source>
</evidence>
<feature type="transmembrane region" description="Helical" evidence="6">
    <location>
        <begin position="203"/>
        <end position="223"/>
    </location>
</feature>
<reference evidence="8 9" key="1">
    <citation type="submission" date="2015-05" db="EMBL/GenBank/DDBJ databases">
        <title>Genome sequencing and analysis of members of genus Stenotrophomonas.</title>
        <authorList>
            <person name="Patil P.P."/>
            <person name="Midha S."/>
            <person name="Patil P.B."/>
        </authorList>
    </citation>
    <scope>NUCLEOTIDE SEQUENCE [LARGE SCALE GENOMIC DNA]</scope>
    <source>
        <strain evidence="8 9">DSM 24757</strain>
    </source>
</reference>
<dbReference type="Pfam" id="PF00892">
    <property type="entry name" value="EamA"/>
    <property type="match status" value="2"/>
</dbReference>
<dbReference type="EMBL" id="LDJM01000045">
    <property type="protein sequence ID" value="KRG74327.1"/>
    <property type="molecule type" value="Genomic_DNA"/>
</dbReference>
<feature type="transmembrane region" description="Helical" evidence="6">
    <location>
        <begin position="12"/>
        <end position="35"/>
    </location>
</feature>
<feature type="transmembrane region" description="Helical" evidence="6">
    <location>
        <begin position="41"/>
        <end position="59"/>
    </location>
</feature>
<evidence type="ECO:0000313" key="9">
    <source>
        <dbReference type="Proteomes" id="UP000050956"/>
    </source>
</evidence>
<dbReference type="PATRIC" id="fig|336566.3.peg.2432"/>
<accession>A0A0R0D835</accession>
<feature type="domain" description="EamA" evidence="7">
    <location>
        <begin position="9"/>
        <end position="143"/>
    </location>
</feature>
<dbReference type="GO" id="GO:0016020">
    <property type="term" value="C:membrane"/>
    <property type="evidence" value="ECO:0007669"/>
    <property type="project" value="UniProtKB-SubCell"/>
</dbReference>
<name>A0A0R0D835_9GAMM</name>
<evidence type="ECO:0000259" key="7">
    <source>
        <dbReference type="Pfam" id="PF00892"/>
    </source>
</evidence>
<dbReference type="InterPro" id="IPR000620">
    <property type="entry name" value="EamA_dom"/>
</dbReference>
<dbReference type="InterPro" id="IPR050638">
    <property type="entry name" value="AA-Vitamin_Transporters"/>
</dbReference>
<evidence type="ECO:0000256" key="2">
    <source>
        <dbReference type="ARBA" id="ARBA00007362"/>
    </source>
</evidence>
<evidence type="ECO:0000256" key="1">
    <source>
        <dbReference type="ARBA" id="ARBA00004141"/>
    </source>
</evidence>
<dbReference type="STRING" id="336566.ABB30_14305"/>
<comment type="subcellular location">
    <subcellularLocation>
        <location evidence="1">Membrane</location>
        <topology evidence="1">Multi-pass membrane protein</topology>
    </subcellularLocation>
</comment>
<feature type="transmembrane region" description="Helical" evidence="6">
    <location>
        <begin position="95"/>
        <end position="115"/>
    </location>
</feature>
<dbReference type="Proteomes" id="UP000050956">
    <property type="component" value="Unassembled WGS sequence"/>
</dbReference>
<dbReference type="InterPro" id="IPR037185">
    <property type="entry name" value="EmrE-like"/>
</dbReference>
<feature type="transmembrane region" description="Helical" evidence="6">
    <location>
        <begin position="168"/>
        <end position="191"/>
    </location>
</feature>